<dbReference type="InterPro" id="IPR036691">
    <property type="entry name" value="Endo/exonu/phosph_ase_sf"/>
</dbReference>
<evidence type="ECO:0000256" key="1">
    <source>
        <dbReference type="PROSITE-ProRule" id="PRU00176"/>
    </source>
</evidence>
<dbReference type="EC" id="2.7.7.49" evidence="5"/>
<dbReference type="Proteomes" id="UP000215914">
    <property type="component" value="Unassembled WGS sequence"/>
</dbReference>
<dbReference type="CDD" id="cd01650">
    <property type="entry name" value="RT_nLTR_like"/>
    <property type="match status" value="1"/>
</dbReference>
<gene>
    <name evidence="5" type="ORF">HanXRQr2_Chr10g0421301</name>
</gene>
<dbReference type="SUPFAM" id="SSF56672">
    <property type="entry name" value="DNA/RNA polymerases"/>
    <property type="match status" value="1"/>
</dbReference>
<keyword evidence="6" id="KW-1185">Reference proteome</keyword>
<dbReference type="Gene3D" id="3.30.70.330">
    <property type="match status" value="1"/>
</dbReference>
<evidence type="ECO:0000259" key="4">
    <source>
        <dbReference type="PROSITE" id="PS50878"/>
    </source>
</evidence>
<dbReference type="Pfam" id="PF00076">
    <property type="entry name" value="RRM_1"/>
    <property type="match status" value="1"/>
</dbReference>
<feature type="region of interest" description="Disordered" evidence="2">
    <location>
        <begin position="360"/>
        <end position="383"/>
    </location>
</feature>
<dbReference type="SUPFAM" id="SSF54928">
    <property type="entry name" value="RNA-binding domain, RBD"/>
    <property type="match status" value="1"/>
</dbReference>
<dbReference type="CDD" id="cd00590">
    <property type="entry name" value="RRM_SF"/>
    <property type="match status" value="1"/>
</dbReference>
<reference evidence="5" key="1">
    <citation type="journal article" date="2017" name="Nature">
        <title>The sunflower genome provides insights into oil metabolism, flowering and Asterid evolution.</title>
        <authorList>
            <person name="Badouin H."/>
            <person name="Gouzy J."/>
            <person name="Grassa C.J."/>
            <person name="Murat F."/>
            <person name="Staton S.E."/>
            <person name="Cottret L."/>
            <person name="Lelandais-Briere C."/>
            <person name="Owens G.L."/>
            <person name="Carrere S."/>
            <person name="Mayjonade B."/>
            <person name="Legrand L."/>
            <person name="Gill N."/>
            <person name="Kane N.C."/>
            <person name="Bowers J.E."/>
            <person name="Hubner S."/>
            <person name="Bellec A."/>
            <person name="Berard A."/>
            <person name="Berges H."/>
            <person name="Blanchet N."/>
            <person name="Boniface M.C."/>
            <person name="Brunel D."/>
            <person name="Catrice O."/>
            <person name="Chaidir N."/>
            <person name="Claudel C."/>
            <person name="Donnadieu C."/>
            <person name="Faraut T."/>
            <person name="Fievet G."/>
            <person name="Helmstetter N."/>
            <person name="King M."/>
            <person name="Knapp S.J."/>
            <person name="Lai Z."/>
            <person name="Le Paslier M.C."/>
            <person name="Lippi Y."/>
            <person name="Lorenzon L."/>
            <person name="Mandel J.R."/>
            <person name="Marage G."/>
            <person name="Marchand G."/>
            <person name="Marquand E."/>
            <person name="Bret-Mestries E."/>
            <person name="Morien E."/>
            <person name="Nambeesan S."/>
            <person name="Nguyen T."/>
            <person name="Pegot-Espagnet P."/>
            <person name="Pouilly N."/>
            <person name="Raftis F."/>
            <person name="Sallet E."/>
            <person name="Schiex T."/>
            <person name="Thomas J."/>
            <person name="Vandecasteele C."/>
            <person name="Vares D."/>
            <person name="Vear F."/>
            <person name="Vautrin S."/>
            <person name="Crespi M."/>
            <person name="Mangin B."/>
            <person name="Burke J.M."/>
            <person name="Salse J."/>
            <person name="Munos S."/>
            <person name="Vincourt P."/>
            <person name="Rieseberg L.H."/>
            <person name="Langlade N.B."/>
        </authorList>
    </citation>
    <scope>NUCLEOTIDE SEQUENCE</scope>
    <source>
        <tissue evidence="5">Leaves</tissue>
    </source>
</reference>
<dbReference type="PROSITE" id="PS50102">
    <property type="entry name" value="RRM"/>
    <property type="match status" value="1"/>
</dbReference>
<evidence type="ECO:0000313" key="6">
    <source>
        <dbReference type="Proteomes" id="UP000215914"/>
    </source>
</evidence>
<dbReference type="Gene3D" id="3.60.10.10">
    <property type="entry name" value="Endonuclease/exonuclease/phosphatase"/>
    <property type="match status" value="1"/>
</dbReference>
<dbReference type="Pfam" id="PF00078">
    <property type="entry name" value="RVT_1"/>
    <property type="match status" value="1"/>
</dbReference>
<feature type="compositionally biased region" description="Polar residues" evidence="2">
    <location>
        <begin position="360"/>
        <end position="377"/>
    </location>
</feature>
<keyword evidence="1" id="KW-0694">RNA-binding</keyword>
<comment type="caution">
    <text evidence="5">The sequence shown here is derived from an EMBL/GenBank/DDBJ whole genome shotgun (WGS) entry which is preliminary data.</text>
</comment>
<reference evidence="5" key="2">
    <citation type="submission" date="2020-06" db="EMBL/GenBank/DDBJ databases">
        <title>Helianthus annuus Genome sequencing and assembly Release 2.</title>
        <authorList>
            <person name="Gouzy J."/>
            <person name="Langlade N."/>
            <person name="Munos S."/>
        </authorList>
    </citation>
    <scope>NUCLEOTIDE SEQUENCE</scope>
    <source>
        <tissue evidence="5">Leaves</tissue>
    </source>
</reference>
<feature type="region of interest" description="Disordered" evidence="2">
    <location>
        <begin position="467"/>
        <end position="536"/>
    </location>
</feature>
<proteinExistence type="predicted"/>
<dbReference type="InterPro" id="IPR000477">
    <property type="entry name" value="RT_dom"/>
</dbReference>
<feature type="domain" description="Reverse transcriptase" evidence="4">
    <location>
        <begin position="981"/>
        <end position="1259"/>
    </location>
</feature>
<dbReference type="Gramene" id="mRNA:HanXRQr2_Chr10g0421301">
    <property type="protein sequence ID" value="mRNA:HanXRQr2_Chr10g0421301"/>
    <property type="gene ID" value="HanXRQr2_Chr10g0421301"/>
</dbReference>
<dbReference type="InterPro" id="IPR000504">
    <property type="entry name" value="RRM_dom"/>
</dbReference>
<dbReference type="SUPFAM" id="SSF56219">
    <property type="entry name" value="DNase I-like"/>
    <property type="match status" value="1"/>
</dbReference>
<evidence type="ECO:0000259" key="3">
    <source>
        <dbReference type="PROSITE" id="PS50102"/>
    </source>
</evidence>
<dbReference type="InterPro" id="IPR012677">
    <property type="entry name" value="Nucleotide-bd_a/b_plait_sf"/>
</dbReference>
<organism evidence="5 6">
    <name type="scientific">Helianthus annuus</name>
    <name type="common">Common sunflower</name>
    <dbReference type="NCBI Taxonomy" id="4232"/>
    <lineage>
        <taxon>Eukaryota</taxon>
        <taxon>Viridiplantae</taxon>
        <taxon>Streptophyta</taxon>
        <taxon>Embryophyta</taxon>
        <taxon>Tracheophyta</taxon>
        <taxon>Spermatophyta</taxon>
        <taxon>Magnoliopsida</taxon>
        <taxon>eudicotyledons</taxon>
        <taxon>Gunneridae</taxon>
        <taxon>Pentapetalae</taxon>
        <taxon>asterids</taxon>
        <taxon>campanulids</taxon>
        <taxon>Asterales</taxon>
        <taxon>Asteraceae</taxon>
        <taxon>Asteroideae</taxon>
        <taxon>Heliantheae alliance</taxon>
        <taxon>Heliantheae</taxon>
        <taxon>Helianthus</taxon>
    </lineage>
</organism>
<sequence length="1559" mass="175189">MKVPYRRVRRSENNPDELTFFVTNLPDRTSNTLLGRAFQPYGRVSDAYVAKKKDSRGNWFGFVRYVGVSNVEETLANMNTVTIFEAKLSVSLAKFNKDHQKFATAPPRNEEKVWRPKNPIPVPASRVQDGVSFSDAVGNGGGKRTNNQKTIVADDIVAAYPMHCVGRSVLGSALNVRTLCAVEQMLATGGFMDCSISYIGGLSMLVTFKDNVQAKTFVEQNVDVWSTIFSEVEVWNGKPIPLKRIAKLKILGVPFQLRDNRLYDRIGELFGMIVKPSDFNWSEIDISSGNCHVLTTSTKRINEDLNILWRGRSHQVWVAEEMTGWNLDFSCIQSVEVSGCKENSNVCMENEEVEEGEIKQSQIGEGSADCRNSSGAAGNTPEKLVRQQACNGNVTSGEALHGEGVTPPRVSQNNNYGFNSTPNAGSEGLHGGPRCVDNEQAVAKTTGLSKHLGPTPQPYLGKRARALRSPPSIGSTQGPQVKANFGPSQRDSSAIDLNCPIYSPKNTSESIEDTPADNTPGPGQDDCNSPNGIREGEDFGSQFVEDTQVEFEAEITAVRAVVESHGRSGGLVSMWDPTLFRCNEIIKDRNFLCVGGVIVASGIRLNLVNVYAPNDQTTRRELWANLLGLRNSRQGLWVFMGDFNDVRSPEERFNSEYVASNADAFNDFILSAALHELAMGGAKFTYMSDRGDKLSKLDRFLVCIGFVEIWPAASVVALDRAYSDHRPLLLTMVSSDYGHIPFRLYNSWFELPGFVDFVLQKCRSFSFEGPSDLALATKLRWLKNRIKEWIKEERRMKEEMYRFRKNRVAFLENVAEDRALNQPELEMRISDKQFIMEFERLKELDMKQKSRVRWALEGDENTGYYHSVVNANISSNRINGIFKNDEWVTNPVTVKQQFFEFFEILFSEPMPTRPSITCPNLSVLSSEDASSLICPFSLTEIKDAVWDCHGDRAPGPDGFNFKFIKRCWSGLEADFVKVLNDFYNNPVINRSCTSSFIALIPKLKDPLRPSDFRPISLIGSINKVISKVLVNRLKRVIGKVISEEQSAFLAGRSITDGPLILNELLAWMKYSKKKGMFFKIDIHKAYDSLHWGFLRSIMEQMGFPVKWCDWIMAILQSARASVLVNGSPTSEFVCSRGLRQGDPLSPFLFVMAMEALTGIMKKATMVGLFHGIRCNTNGPILSHFLYADDVVFLGEWSNSNALNLKRILRCFYLTSGLKVNLAKCSLYGVGVNGQEISSMASTLFCRAGEFPFRYLGLLVGANMNLVKNWEPVLKLFKNRLSIWKAKKLSFGGRITLIKSVLSALPTYFFSLYKAPLQVLNQLERFRRVFFWGGSEEKAKLNWTAWEKTIGPIEYGGLGFGSLQDANLAMLSKWWWRFKVDRNGLWRKVIWSIHHSSRAWNFIPSKVSITGPWKQIVNSSEVLERKGLKLSKCIVGSVGSGEDIAFWIDIWIGPDPLSERFPHLFIIEKDKLCSVASRVCGNGVVNWVWKRPPAGPSELLELHQLTVLLQSVSFSLEADKWQWSHDTSGTPRCSPFVSEMSWILISGLREVVGRKKRSML</sequence>
<dbReference type="SMART" id="SM00360">
    <property type="entry name" value="RRM"/>
    <property type="match status" value="1"/>
</dbReference>
<dbReference type="EMBL" id="MNCJ02000325">
    <property type="protein sequence ID" value="KAF5784814.1"/>
    <property type="molecule type" value="Genomic_DNA"/>
</dbReference>
<accession>A0A9K3HUW7</accession>
<protein>
    <submittedName>
        <fullName evidence="5">RNA-directed DNA polymerase</fullName>
        <ecNumber evidence="5">2.7.7.49</ecNumber>
    </submittedName>
</protein>
<dbReference type="InterPro" id="IPR043502">
    <property type="entry name" value="DNA/RNA_pol_sf"/>
</dbReference>
<name>A0A9K3HUW7_HELAN</name>
<dbReference type="GO" id="GO:0003964">
    <property type="term" value="F:RNA-directed DNA polymerase activity"/>
    <property type="evidence" value="ECO:0007669"/>
    <property type="project" value="UniProtKB-KW"/>
</dbReference>
<dbReference type="PROSITE" id="PS50878">
    <property type="entry name" value="RT_POL"/>
    <property type="match status" value="1"/>
</dbReference>
<feature type="domain" description="RRM" evidence="3">
    <location>
        <begin position="18"/>
        <end position="95"/>
    </location>
</feature>
<keyword evidence="5" id="KW-0695">RNA-directed DNA polymerase</keyword>
<keyword evidence="5" id="KW-0548">Nucleotidyltransferase</keyword>
<dbReference type="PANTHER" id="PTHR33116:SF78">
    <property type="entry name" value="OS12G0587133 PROTEIN"/>
    <property type="match status" value="1"/>
</dbReference>
<keyword evidence="5" id="KW-0808">Transferase</keyword>
<dbReference type="InterPro" id="IPR035979">
    <property type="entry name" value="RBD_domain_sf"/>
</dbReference>
<dbReference type="GO" id="GO:0003723">
    <property type="term" value="F:RNA binding"/>
    <property type="evidence" value="ECO:0007669"/>
    <property type="project" value="UniProtKB-UniRule"/>
</dbReference>
<evidence type="ECO:0000256" key="2">
    <source>
        <dbReference type="SAM" id="MobiDB-lite"/>
    </source>
</evidence>
<evidence type="ECO:0000313" key="5">
    <source>
        <dbReference type="EMBL" id="KAF5784814.1"/>
    </source>
</evidence>
<dbReference type="PANTHER" id="PTHR33116">
    <property type="entry name" value="REVERSE TRANSCRIPTASE ZINC-BINDING DOMAIN-CONTAINING PROTEIN-RELATED-RELATED"/>
    <property type="match status" value="1"/>
</dbReference>